<comment type="similarity">
    <text evidence="1">Belongs to the AB hydrolase superfamily. AB hydrolase 4 family.</text>
</comment>
<feature type="domain" description="Serine aminopeptidase S33" evidence="3">
    <location>
        <begin position="154"/>
        <end position="376"/>
    </location>
</feature>
<keyword evidence="2" id="KW-1133">Transmembrane helix</keyword>
<protein>
    <recommendedName>
        <fullName evidence="3">Serine aminopeptidase S33 domain-containing protein</fullName>
    </recommendedName>
</protein>
<proteinExistence type="inferred from homology"/>
<dbReference type="Proteomes" id="UP001318860">
    <property type="component" value="Unassembled WGS sequence"/>
</dbReference>
<evidence type="ECO:0000313" key="5">
    <source>
        <dbReference type="Proteomes" id="UP001318860"/>
    </source>
</evidence>
<name>A0ABR0XCZ3_REHGL</name>
<feature type="transmembrane region" description="Helical" evidence="2">
    <location>
        <begin position="495"/>
        <end position="516"/>
    </location>
</feature>
<reference evidence="4 5" key="1">
    <citation type="journal article" date="2021" name="Comput. Struct. Biotechnol. J.">
        <title>De novo genome assembly of the potent medicinal plant Rehmannia glutinosa using nanopore technology.</title>
        <authorList>
            <person name="Ma L."/>
            <person name="Dong C."/>
            <person name="Song C."/>
            <person name="Wang X."/>
            <person name="Zheng X."/>
            <person name="Niu Y."/>
            <person name="Chen S."/>
            <person name="Feng W."/>
        </authorList>
    </citation>
    <scope>NUCLEOTIDE SEQUENCE [LARGE SCALE GENOMIC DNA]</scope>
    <source>
        <strain evidence="4">DH-2019</strain>
    </source>
</reference>
<dbReference type="EMBL" id="JABTTQ020000005">
    <property type="protein sequence ID" value="KAK6157027.1"/>
    <property type="molecule type" value="Genomic_DNA"/>
</dbReference>
<dbReference type="Gene3D" id="3.40.50.1820">
    <property type="entry name" value="alpha/beta hydrolase"/>
    <property type="match status" value="1"/>
</dbReference>
<keyword evidence="2" id="KW-0812">Transmembrane</keyword>
<sequence>MDYLNLIESPAVESPYELLLRAALLIPISHYLLGISLIIIVFLYNFLEFHFLQDLFTGFRGQPVKLTFNTSSQLYHDVVSKCRVLHGRQLFTTPDGGTIALDWVINAEVKEPEIQVNDALEHDGRSPIIIVIPGLGNASDASVSYLALLDKYVKHLAFKMAKSGCNVVVSNHRGTGGVPITNGDEVHIMPLLQISLLTVKSLWIACKQSDIFYTAERTEDLRLVIDLIHRQYPDAPLFAVGTSVGANILVKYLGEDGNNVPLIGAAAICSPWDSLIVDRFLRRRLVQRVYSKAMNDGMKDYANLHQDVLSRLSNWEAVKQSHTSREFDDAATRVLANCETVDTYYRRCASCNYVGSVKVPLLCISSMDDPICTSEAIPWDECRWVRAVDEFFGVLKSSPLSHRKKSVESVLKVQMPVSSANPQHTSIDKAPFVKSSENGIISAEDKFHEEENVQEKPNAEIGINQHPDITRSHEQTPVEKCLNQISSQNKKSLRVLVYIAIITTWPVVGSAVAVFLRKMFQDVLSDNSLRR</sequence>
<accession>A0ABR0XCZ3</accession>
<evidence type="ECO:0000256" key="2">
    <source>
        <dbReference type="SAM" id="Phobius"/>
    </source>
</evidence>
<feature type="transmembrane region" description="Helical" evidence="2">
    <location>
        <begin position="20"/>
        <end position="47"/>
    </location>
</feature>
<evidence type="ECO:0000256" key="1">
    <source>
        <dbReference type="ARBA" id="ARBA00010884"/>
    </source>
</evidence>
<evidence type="ECO:0000313" key="4">
    <source>
        <dbReference type="EMBL" id="KAK6157027.1"/>
    </source>
</evidence>
<keyword evidence="5" id="KW-1185">Reference proteome</keyword>
<comment type="caution">
    <text evidence="4">The sequence shown here is derived from an EMBL/GenBank/DDBJ whole genome shotgun (WGS) entry which is preliminary data.</text>
</comment>
<dbReference type="InterPro" id="IPR029058">
    <property type="entry name" value="AB_hydrolase_fold"/>
</dbReference>
<dbReference type="Pfam" id="PF12146">
    <property type="entry name" value="Hydrolase_4"/>
    <property type="match status" value="1"/>
</dbReference>
<gene>
    <name evidence="4" type="ORF">DH2020_011275</name>
</gene>
<dbReference type="InterPro" id="IPR022742">
    <property type="entry name" value="Hydrolase_4"/>
</dbReference>
<organism evidence="4 5">
    <name type="scientific">Rehmannia glutinosa</name>
    <name type="common">Chinese foxglove</name>
    <dbReference type="NCBI Taxonomy" id="99300"/>
    <lineage>
        <taxon>Eukaryota</taxon>
        <taxon>Viridiplantae</taxon>
        <taxon>Streptophyta</taxon>
        <taxon>Embryophyta</taxon>
        <taxon>Tracheophyta</taxon>
        <taxon>Spermatophyta</taxon>
        <taxon>Magnoliopsida</taxon>
        <taxon>eudicotyledons</taxon>
        <taxon>Gunneridae</taxon>
        <taxon>Pentapetalae</taxon>
        <taxon>asterids</taxon>
        <taxon>lamiids</taxon>
        <taxon>Lamiales</taxon>
        <taxon>Orobanchaceae</taxon>
        <taxon>Rehmannieae</taxon>
        <taxon>Rehmannia</taxon>
    </lineage>
</organism>
<dbReference type="SUPFAM" id="SSF53474">
    <property type="entry name" value="alpha/beta-Hydrolases"/>
    <property type="match status" value="1"/>
</dbReference>
<evidence type="ECO:0000259" key="3">
    <source>
        <dbReference type="Pfam" id="PF12146"/>
    </source>
</evidence>
<keyword evidence="2" id="KW-0472">Membrane</keyword>
<dbReference type="PANTHER" id="PTHR10794">
    <property type="entry name" value="ABHYDROLASE DOMAIN-CONTAINING PROTEIN"/>
    <property type="match status" value="1"/>
</dbReference>
<dbReference type="InterPro" id="IPR050960">
    <property type="entry name" value="AB_hydrolase_4_sf"/>
</dbReference>
<dbReference type="PANTHER" id="PTHR10794:SF63">
    <property type="entry name" value="ALPHA_BETA HYDROLASE 1, ISOFORM A"/>
    <property type="match status" value="1"/>
</dbReference>